<evidence type="ECO:0000313" key="1">
    <source>
        <dbReference type="EMBL" id="CAG8486490.1"/>
    </source>
</evidence>
<accession>A0A9N8ZBK3</accession>
<dbReference type="AlphaFoldDB" id="A0A9N8ZBK3"/>
<proteinExistence type="predicted"/>
<evidence type="ECO:0000313" key="2">
    <source>
        <dbReference type="Proteomes" id="UP000789706"/>
    </source>
</evidence>
<dbReference type="Proteomes" id="UP000789706">
    <property type="component" value="Unassembled WGS sequence"/>
</dbReference>
<name>A0A9N8ZBK3_9GLOM</name>
<comment type="caution">
    <text evidence="1">The sequence shown here is derived from an EMBL/GenBank/DDBJ whole genome shotgun (WGS) entry which is preliminary data.</text>
</comment>
<dbReference type="EMBL" id="CAJVPK010000271">
    <property type="protein sequence ID" value="CAG8486490.1"/>
    <property type="molecule type" value="Genomic_DNA"/>
</dbReference>
<reference evidence="1" key="1">
    <citation type="submission" date="2021-06" db="EMBL/GenBank/DDBJ databases">
        <authorList>
            <person name="Kallberg Y."/>
            <person name="Tangrot J."/>
            <person name="Rosling A."/>
        </authorList>
    </citation>
    <scope>NUCLEOTIDE SEQUENCE</scope>
    <source>
        <strain evidence="1">AZ414A</strain>
    </source>
</reference>
<keyword evidence="2" id="KW-1185">Reference proteome</keyword>
<protein>
    <submittedName>
        <fullName evidence="1">8546_t:CDS:1</fullName>
    </submittedName>
</protein>
<sequence length="51" mass="5767">MAFYNELKRALKPEGYLMLVEREVSIRSIGPAITRCLMLIEKPILYGAGNP</sequence>
<organism evidence="1 2">
    <name type="scientific">Diversispora eburnea</name>
    <dbReference type="NCBI Taxonomy" id="1213867"/>
    <lineage>
        <taxon>Eukaryota</taxon>
        <taxon>Fungi</taxon>
        <taxon>Fungi incertae sedis</taxon>
        <taxon>Mucoromycota</taxon>
        <taxon>Glomeromycotina</taxon>
        <taxon>Glomeromycetes</taxon>
        <taxon>Diversisporales</taxon>
        <taxon>Diversisporaceae</taxon>
        <taxon>Diversispora</taxon>
    </lineage>
</organism>
<gene>
    <name evidence="1" type="ORF">DEBURN_LOCUS3941</name>
</gene>